<name>A0A1W4WEP2_AGRPL</name>
<evidence type="ECO:0000256" key="1">
    <source>
        <dbReference type="ARBA" id="ARBA00004141"/>
    </source>
</evidence>
<dbReference type="OrthoDB" id="292213at2759"/>
<dbReference type="PANTHER" id="PTHR14856:SF9">
    <property type="entry name" value="PQ-LOOP REPEAT-CONTAINING PROTEIN 1"/>
    <property type="match status" value="1"/>
</dbReference>
<dbReference type="Pfam" id="PF04193">
    <property type="entry name" value="PQ-loop"/>
    <property type="match status" value="2"/>
</dbReference>
<keyword evidence="5 8" id="KW-0472">Membrane</keyword>
<reference evidence="10" key="1">
    <citation type="submission" date="2025-08" db="UniProtKB">
        <authorList>
            <consortium name="RefSeq"/>
        </authorList>
    </citation>
    <scope>IDENTIFICATION</scope>
    <source>
        <tissue evidence="10">Entire body</tissue>
    </source>
</reference>
<evidence type="ECO:0000256" key="6">
    <source>
        <dbReference type="ARBA" id="ARBA00040648"/>
    </source>
</evidence>
<accession>A0A1W4WEP2</accession>
<keyword evidence="4 8" id="KW-1133">Transmembrane helix</keyword>
<sequence>MDWVISDELSLTVGNVVGWISAGAMVIGGVIPYIPQYRQIKKTQDADGFSLHVCLALLIANTLRILFWFGRHFEYPLLIQSIIMNITMFVMVHLCVQVRNKNQLIQARQRIFTAKPCEVVRLLRAKPPYSSHTICDFDPKFFWNWSDFQSYVDCMLVFTIITSILMYVLIRWIYFVEMVGFLAVFTEAMLGTPQLIKNYQNKSTEGMSILMVVMWTCGDIFKTLYFLFRDAPLQFWVCGSIQVVVDVLILFQVYLYRGNVEPQRVRPHRGD</sequence>
<evidence type="ECO:0000313" key="9">
    <source>
        <dbReference type="Proteomes" id="UP000192223"/>
    </source>
</evidence>
<dbReference type="FunFam" id="1.20.1280.290:FF:000005">
    <property type="entry name" value="PQ-loop repeat-containing protein 1"/>
    <property type="match status" value="1"/>
</dbReference>
<keyword evidence="9" id="KW-1185">Reference proteome</keyword>
<dbReference type="GO" id="GO:0005768">
    <property type="term" value="C:endosome"/>
    <property type="evidence" value="ECO:0007669"/>
    <property type="project" value="TreeGrafter"/>
</dbReference>
<evidence type="ECO:0000256" key="3">
    <source>
        <dbReference type="ARBA" id="ARBA00022737"/>
    </source>
</evidence>
<evidence type="ECO:0000256" key="2">
    <source>
        <dbReference type="ARBA" id="ARBA00022692"/>
    </source>
</evidence>
<feature type="transmembrane region" description="Helical" evidence="8">
    <location>
        <begin position="75"/>
        <end position="96"/>
    </location>
</feature>
<keyword evidence="2 8" id="KW-0812">Transmembrane</keyword>
<feature type="transmembrane region" description="Helical" evidence="8">
    <location>
        <begin position="16"/>
        <end position="34"/>
    </location>
</feature>
<evidence type="ECO:0000256" key="4">
    <source>
        <dbReference type="ARBA" id="ARBA00022989"/>
    </source>
</evidence>
<protein>
    <recommendedName>
        <fullName evidence="6">Solute carrier family 66 member 2</fullName>
    </recommendedName>
    <alternativeName>
        <fullName evidence="7">PQ-loop repeat-containing protein 1</fullName>
    </alternativeName>
</protein>
<evidence type="ECO:0000313" key="10">
    <source>
        <dbReference type="RefSeq" id="XP_018322431.1"/>
    </source>
</evidence>
<dbReference type="InParanoid" id="A0A1W4WEP2"/>
<dbReference type="AlphaFoldDB" id="A0A1W4WEP2"/>
<dbReference type="RefSeq" id="XP_018322431.1">
    <property type="nucleotide sequence ID" value="XM_018466929.1"/>
</dbReference>
<feature type="transmembrane region" description="Helical" evidence="8">
    <location>
        <begin position="150"/>
        <end position="173"/>
    </location>
</feature>
<comment type="subcellular location">
    <subcellularLocation>
        <location evidence="1">Membrane</location>
        <topology evidence="1">Multi-pass membrane protein</topology>
    </subcellularLocation>
</comment>
<evidence type="ECO:0000256" key="5">
    <source>
        <dbReference type="ARBA" id="ARBA00023136"/>
    </source>
</evidence>
<feature type="transmembrane region" description="Helical" evidence="8">
    <location>
        <begin position="208"/>
        <end position="228"/>
    </location>
</feature>
<dbReference type="Gene3D" id="1.20.1280.290">
    <property type="match status" value="2"/>
</dbReference>
<keyword evidence="3" id="KW-0677">Repeat</keyword>
<gene>
    <name evidence="10" type="primary">LOC108735104</name>
</gene>
<dbReference type="GO" id="GO:0005829">
    <property type="term" value="C:cytosol"/>
    <property type="evidence" value="ECO:0007669"/>
    <property type="project" value="GOC"/>
</dbReference>
<dbReference type="STRING" id="224129.A0A1W4WEP2"/>
<dbReference type="GO" id="GO:0016020">
    <property type="term" value="C:membrane"/>
    <property type="evidence" value="ECO:0007669"/>
    <property type="project" value="UniProtKB-SubCell"/>
</dbReference>
<evidence type="ECO:0000256" key="7">
    <source>
        <dbReference type="ARBA" id="ARBA00043159"/>
    </source>
</evidence>
<feature type="transmembrane region" description="Helical" evidence="8">
    <location>
        <begin position="46"/>
        <end position="69"/>
    </location>
</feature>
<dbReference type="SMART" id="SM00679">
    <property type="entry name" value="CTNS"/>
    <property type="match status" value="2"/>
</dbReference>
<dbReference type="InterPro" id="IPR052241">
    <property type="entry name" value="SLC66/Scramblase_ANY1"/>
</dbReference>
<dbReference type="Proteomes" id="UP000192223">
    <property type="component" value="Unplaced"/>
</dbReference>
<dbReference type="InterPro" id="IPR006603">
    <property type="entry name" value="PQ-loop_rpt"/>
</dbReference>
<dbReference type="GO" id="GO:0005802">
    <property type="term" value="C:trans-Golgi network"/>
    <property type="evidence" value="ECO:0007669"/>
    <property type="project" value="TreeGrafter"/>
</dbReference>
<evidence type="ECO:0000256" key="8">
    <source>
        <dbReference type="SAM" id="Phobius"/>
    </source>
</evidence>
<dbReference type="GO" id="GO:0042147">
    <property type="term" value="P:retrograde transport, endosome to Golgi"/>
    <property type="evidence" value="ECO:0007669"/>
    <property type="project" value="TreeGrafter"/>
</dbReference>
<feature type="transmembrane region" description="Helical" evidence="8">
    <location>
        <begin position="234"/>
        <end position="256"/>
    </location>
</feature>
<dbReference type="PANTHER" id="PTHR14856">
    <property type="entry name" value="PQ-LOOP REPEAT-CONTAINING PROTEIN 1-LIKE PROTEIN"/>
    <property type="match status" value="1"/>
</dbReference>
<dbReference type="KEGG" id="apln:108735104"/>
<organism evidence="9 10">
    <name type="scientific">Agrilus planipennis</name>
    <name type="common">Emerald ash borer</name>
    <name type="synonym">Agrilus marcopoli</name>
    <dbReference type="NCBI Taxonomy" id="224129"/>
    <lineage>
        <taxon>Eukaryota</taxon>
        <taxon>Metazoa</taxon>
        <taxon>Ecdysozoa</taxon>
        <taxon>Arthropoda</taxon>
        <taxon>Hexapoda</taxon>
        <taxon>Insecta</taxon>
        <taxon>Pterygota</taxon>
        <taxon>Neoptera</taxon>
        <taxon>Endopterygota</taxon>
        <taxon>Coleoptera</taxon>
        <taxon>Polyphaga</taxon>
        <taxon>Elateriformia</taxon>
        <taxon>Buprestoidea</taxon>
        <taxon>Buprestidae</taxon>
        <taxon>Agrilinae</taxon>
        <taxon>Agrilus</taxon>
    </lineage>
</organism>
<dbReference type="GeneID" id="108735104"/>
<dbReference type="GO" id="GO:0045332">
    <property type="term" value="P:phospholipid translocation"/>
    <property type="evidence" value="ECO:0007669"/>
    <property type="project" value="TreeGrafter"/>
</dbReference>
<dbReference type="FunFam" id="1.20.1280.290:FF:000008">
    <property type="entry name" value="PQ-loop repeat-containing protein 1"/>
    <property type="match status" value="1"/>
</dbReference>
<proteinExistence type="predicted"/>